<evidence type="ECO:0000313" key="1">
    <source>
        <dbReference type="EMBL" id="KAF6465994.1"/>
    </source>
</evidence>
<accession>A0A7J8H0Z4</accession>
<sequence length="160" mass="17702">MGEWAQHNQCFFPSSSSSSPSLFFPLPLSLPFSLKSPAYLLFIRHCPWCYEELDLDSHDTASLGPGPCSDINKVHLLLFPDTLFPNLLITQFPSLPPGCPEFLIILPNPGISLQEVPLVSELPLAHVCLLLYCNCCFLRTSQMDAQGLNQFLLLLPSVVG</sequence>
<name>A0A7J8H0Z4_ROUAE</name>
<proteinExistence type="predicted"/>
<gene>
    <name evidence="1" type="ORF">HJG63_011332</name>
</gene>
<protein>
    <submittedName>
        <fullName evidence="1">Uncharacterized protein</fullName>
    </submittedName>
</protein>
<keyword evidence="2" id="KW-1185">Reference proteome</keyword>
<dbReference type="EMBL" id="JACASE010000005">
    <property type="protein sequence ID" value="KAF6465994.1"/>
    <property type="molecule type" value="Genomic_DNA"/>
</dbReference>
<organism evidence="1 2">
    <name type="scientific">Rousettus aegyptiacus</name>
    <name type="common">Egyptian fruit bat</name>
    <name type="synonym">Pteropus aegyptiacus</name>
    <dbReference type="NCBI Taxonomy" id="9407"/>
    <lineage>
        <taxon>Eukaryota</taxon>
        <taxon>Metazoa</taxon>
        <taxon>Chordata</taxon>
        <taxon>Craniata</taxon>
        <taxon>Vertebrata</taxon>
        <taxon>Euteleostomi</taxon>
        <taxon>Mammalia</taxon>
        <taxon>Eutheria</taxon>
        <taxon>Laurasiatheria</taxon>
        <taxon>Chiroptera</taxon>
        <taxon>Yinpterochiroptera</taxon>
        <taxon>Pteropodoidea</taxon>
        <taxon>Pteropodidae</taxon>
        <taxon>Rousettinae</taxon>
        <taxon>Rousettus</taxon>
    </lineage>
</organism>
<comment type="caution">
    <text evidence="1">The sequence shown here is derived from an EMBL/GenBank/DDBJ whole genome shotgun (WGS) entry which is preliminary data.</text>
</comment>
<dbReference type="AlphaFoldDB" id="A0A7J8H0Z4"/>
<evidence type="ECO:0000313" key="2">
    <source>
        <dbReference type="Proteomes" id="UP000593571"/>
    </source>
</evidence>
<reference evidence="1 2" key="1">
    <citation type="journal article" date="2020" name="Nature">
        <title>Six reference-quality genomes reveal evolution of bat adaptations.</title>
        <authorList>
            <person name="Jebb D."/>
            <person name="Huang Z."/>
            <person name="Pippel M."/>
            <person name="Hughes G.M."/>
            <person name="Lavrichenko K."/>
            <person name="Devanna P."/>
            <person name="Winkler S."/>
            <person name="Jermiin L.S."/>
            <person name="Skirmuntt E.C."/>
            <person name="Katzourakis A."/>
            <person name="Burkitt-Gray L."/>
            <person name="Ray D.A."/>
            <person name="Sullivan K.A.M."/>
            <person name="Roscito J.G."/>
            <person name="Kirilenko B.M."/>
            <person name="Davalos L.M."/>
            <person name="Corthals A.P."/>
            <person name="Power M.L."/>
            <person name="Jones G."/>
            <person name="Ransome R.D."/>
            <person name="Dechmann D.K.N."/>
            <person name="Locatelli A.G."/>
            <person name="Puechmaille S.J."/>
            <person name="Fedrigo O."/>
            <person name="Jarvis E.D."/>
            <person name="Hiller M."/>
            <person name="Vernes S.C."/>
            <person name="Myers E.W."/>
            <person name="Teeling E.C."/>
        </authorList>
    </citation>
    <scope>NUCLEOTIDE SEQUENCE [LARGE SCALE GENOMIC DNA]</scope>
    <source>
        <strain evidence="1">MRouAeg1</strain>
        <tissue evidence="1">Muscle</tissue>
    </source>
</reference>
<dbReference type="Proteomes" id="UP000593571">
    <property type="component" value="Unassembled WGS sequence"/>
</dbReference>